<name>F2E837_HORVV</name>
<evidence type="ECO:0000256" key="1">
    <source>
        <dbReference type="SAM" id="MobiDB-lite"/>
    </source>
</evidence>
<evidence type="ECO:0000313" key="2">
    <source>
        <dbReference type="EMBL" id="BAK03509.1"/>
    </source>
</evidence>
<feature type="region of interest" description="Disordered" evidence="1">
    <location>
        <begin position="1"/>
        <end position="118"/>
    </location>
</feature>
<dbReference type="EMBL" id="AK372311">
    <property type="protein sequence ID" value="BAK03509.1"/>
    <property type="molecule type" value="mRNA"/>
</dbReference>
<accession>F2E837</accession>
<dbReference type="AlphaFoldDB" id="F2E837"/>
<proteinExistence type="evidence at transcript level"/>
<sequence length="134" mass="13783">MPSPPEQDAAPIARSIDAMPGWPAQQPIEHRTTGPAARSPAHTATQNSRTGGFPKGPASRRATRHGGGAGPEEQGAGESVGQELGGALHHGRRLGKDEVPHGAGGDGGMEVEIGSRRPGRVGRCFFLSSVPVWG</sequence>
<protein>
    <submittedName>
        <fullName evidence="2">Predicted protein</fullName>
    </submittedName>
</protein>
<organism evidence="2">
    <name type="scientific">Hordeum vulgare subsp. vulgare</name>
    <name type="common">Domesticated barley</name>
    <dbReference type="NCBI Taxonomy" id="112509"/>
    <lineage>
        <taxon>Eukaryota</taxon>
        <taxon>Viridiplantae</taxon>
        <taxon>Streptophyta</taxon>
        <taxon>Embryophyta</taxon>
        <taxon>Tracheophyta</taxon>
        <taxon>Spermatophyta</taxon>
        <taxon>Magnoliopsida</taxon>
        <taxon>Liliopsida</taxon>
        <taxon>Poales</taxon>
        <taxon>Poaceae</taxon>
        <taxon>BOP clade</taxon>
        <taxon>Pooideae</taxon>
        <taxon>Triticodae</taxon>
        <taxon>Triticeae</taxon>
        <taxon>Hordeinae</taxon>
        <taxon>Hordeum</taxon>
    </lineage>
</organism>
<reference evidence="2" key="1">
    <citation type="journal article" date="2011" name="Plant Physiol.">
        <title>Comprehensive sequence analysis of 24,783 barley full-length cDNAs derived from 12 clone libraries.</title>
        <authorList>
            <person name="Matsumoto T."/>
            <person name="Tanaka T."/>
            <person name="Sakai H."/>
            <person name="Amano N."/>
            <person name="Kanamori H."/>
            <person name="Kurita K."/>
            <person name="Kikuta A."/>
            <person name="Kamiya K."/>
            <person name="Yamamoto M."/>
            <person name="Ikawa H."/>
            <person name="Fujii N."/>
            <person name="Hori K."/>
            <person name="Itoh T."/>
            <person name="Sato K."/>
        </authorList>
    </citation>
    <scope>NUCLEOTIDE SEQUENCE</scope>
    <source>
        <tissue evidence="2">Shoot and root</tissue>
    </source>
</reference>